<dbReference type="InterPro" id="IPR008271">
    <property type="entry name" value="Ser/Thr_kinase_AS"/>
</dbReference>
<dbReference type="GO" id="GO:0035556">
    <property type="term" value="P:intracellular signal transduction"/>
    <property type="evidence" value="ECO:0007669"/>
    <property type="project" value="TreeGrafter"/>
</dbReference>
<dbReference type="FunFam" id="1.10.510.10:FF:000037">
    <property type="entry name" value="Serine/threonine-protein kinase tousled-like 2"/>
    <property type="match status" value="1"/>
</dbReference>
<keyword evidence="8 13" id="KW-0067">ATP-binding</keyword>
<feature type="binding site" evidence="13">
    <location>
        <position position="421"/>
    </location>
    <ligand>
        <name>ATP</name>
        <dbReference type="ChEBI" id="CHEBI:30616"/>
    </ligand>
</feature>
<evidence type="ECO:0000256" key="5">
    <source>
        <dbReference type="ARBA" id="ARBA00022679"/>
    </source>
</evidence>
<evidence type="ECO:0000313" key="17">
    <source>
        <dbReference type="Ensembl" id="ENSOKIP00005055022.1"/>
    </source>
</evidence>
<keyword evidence="6 13" id="KW-0547">Nucleotide-binding</keyword>
<keyword evidence="10" id="KW-0539">Nucleus</keyword>
<evidence type="ECO:0000256" key="10">
    <source>
        <dbReference type="ARBA" id="ARBA00023242"/>
    </source>
</evidence>
<dbReference type="GeneTree" id="ENSGT00950000182984"/>
<feature type="region of interest" description="Disordered" evidence="15">
    <location>
        <begin position="1"/>
        <end position="31"/>
    </location>
</feature>
<evidence type="ECO:0000256" key="3">
    <source>
        <dbReference type="ARBA" id="ARBA00012513"/>
    </source>
</evidence>
<comment type="cofactor">
    <cofactor evidence="1">
        <name>Mg(2+)</name>
        <dbReference type="ChEBI" id="CHEBI:18420"/>
    </cofactor>
</comment>
<proteinExistence type="predicted"/>
<evidence type="ECO:0000256" key="2">
    <source>
        <dbReference type="ARBA" id="ARBA00004123"/>
    </source>
</evidence>
<comment type="catalytic activity">
    <reaction evidence="11">
        <text>L-threonyl-[protein] + ATP = O-phospho-L-threonyl-[protein] + ADP + H(+)</text>
        <dbReference type="Rhea" id="RHEA:46608"/>
        <dbReference type="Rhea" id="RHEA-COMP:11060"/>
        <dbReference type="Rhea" id="RHEA-COMP:11605"/>
        <dbReference type="ChEBI" id="CHEBI:15378"/>
        <dbReference type="ChEBI" id="CHEBI:30013"/>
        <dbReference type="ChEBI" id="CHEBI:30616"/>
        <dbReference type="ChEBI" id="CHEBI:61977"/>
        <dbReference type="ChEBI" id="CHEBI:456216"/>
        <dbReference type="EC" id="2.7.11.1"/>
    </reaction>
</comment>
<dbReference type="PROSITE" id="PS00107">
    <property type="entry name" value="PROTEIN_KINASE_ATP"/>
    <property type="match status" value="1"/>
</dbReference>
<dbReference type="PROSITE" id="PS50011">
    <property type="entry name" value="PROTEIN_KINASE_DOM"/>
    <property type="match status" value="1"/>
</dbReference>
<dbReference type="GO" id="GO:0005634">
    <property type="term" value="C:nucleus"/>
    <property type="evidence" value="ECO:0007669"/>
    <property type="project" value="UniProtKB-SubCell"/>
</dbReference>
<evidence type="ECO:0000256" key="13">
    <source>
        <dbReference type="PROSITE-ProRule" id="PRU10141"/>
    </source>
</evidence>
<feature type="region of interest" description="Disordered" evidence="15">
    <location>
        <begin position="99"/>
        <end position="124"/>
    </location>
</feature>
<evidence type="ECO:0000256" key="9">
    <source>
        <dbReference type="ARBA" id="ARBA00023054"/>
    </source>
</evidence>
<dbReference type="PANTHER" id="PTHR22974">
    <property type="entry name" value="MIXED LINEAGE PROTEIN KINASE"/>
    <property type="match status" value="1"/>
</dbReference>
<gene>
    <name evidence="17" type="primary">TLK1</name>
    <name evidence="17" type="synonym">tlk1a</name>
</gene>
<sequence length="700" mass="80737">MVSKCSLDSGEVDKGRHCQNPEFSDSGTMEELHSLDPRRQELLEARFMGLSWFLFRRNFGSLGSSSDKESEVCFLTWWCYSFSETLYNESMCMFTPEKKHSESSRGRKRKPDIQSESSQGKSIVRGPKISDYFDFQGGNGSSPVRGLPPVIRSPQNSHSHTAQVSSVICAFKGRIDDLLRANCDLRRQIDEQQKLLEKYKERLNKCITMSKKLLIEKSTQEKQACREKSMQDRLRLGHFTTVRHGASFTEQWTDGFAFQNLVKQQEWINQQREEIEKQRKLLAKRKPPSSSNSQAPTTNSEPKQRKTKAVNGAENDPFLKPSLPQLLTLAEYHEQEEIYKLRLGHLKKEEAEIQAELERLERVRNLHIRELKRINNEDSSQFKDHPTLNDRYLLLHLLGRGGFSEVYKAFDLIEQRYAAVKIHQLNKNWREEKKENYHKHACREYRIHKQLDHPRIVKLYDYFSLDTDTFCTVLEYCEGNDLDFYLKQHKLMSEKEARSIVMQIVNALRYLNEIKPPIIHYDLKPGNILLVDGTACGEIKITDFGLSKIMDDDSYGADGMDLTSQGAGTYWYLPPECFVVGKEPPKISNKVDVWSVGIIFFQCLYGRKPFGHNQSQQDILQENTILKATEVQFPVKPVASNEAKAFIRRCLAYRKEDRFDVHQLGRDSYLLPHMRRSSSSGNLQLGAGGSGPASSSIISY</sequence>
<dbReference type="GO" id="GO:0007059">
    <property type="term" value="P:chromosome segregation"/>
    <property type="evidence" value="ECO:0007669"/>
    <property type="project" value="TreeGrafter"/>
</dbReference>
<name>A0A8C7H8Y4_ONCKI</name>
<evidence type="ECO:0000256" key="6">
    <source>
        <dbReference type="ARBA" id="ARBA00022741"/>
    </source>
</evidence>
<keyword evidence="18" id="KW-1185">Reference proteome</keyword>
<dbReference type="PANTHER" id="PTHR22974:SF22">
    <property type="entry name" value="SERINE_THREONINE-PROTEIN KINASE TOUSLED-LIKE 1"/>
    <property type="match status" value="1"/>
</dbReference>
<dbReference type="Gene3D" id="1.10.510.10">
    <property type="entry name" value="Transferase(Phosphotransferase) domain 1"/>
    <property type="match status" value="1"/>
</dbReference>
<dbReference type="SMART" id="SM00220">
    <property type="entry name" value="S_TKc"/>
    <property type="match status" value="1"/>
</dbReference>
<comment type="subcellular location">
    <subcellularLocation>
        <location evidence="2">Nucleus</location>
    </subcellularLocation>
</comment>
<evidence type="ECO:0000256" key="7">
    <source>
        <dbReference type="ARBA" id="ARBA00022777"/>
    </source>
</evidence>
<dbReference type="GO" id="GO:0004674">
    <property type="term" value="F:protein serine/threonine kinase activity"/>
    <property type="evidence" value="ECO:0007669"/>
    <property type="project" value="UniProtKB-KW"/>
</dbReference>
<dbReference type="EC" id="2.7.11.1" evidence="3"/>
<protein>
    <recommendedName>
        <fullName evidence="3">non-specific serine/threonine protein kinase</fullName>
        <ecNumber evidence="3">2.7.11.1</ecNumber>
    </recommendedName>
</protein>
<organism evidence="17 18">
    <name type="scientific">Oncorhynchus kisutch</name>
    <name type="common">Coho salmon</name>
    <name type="synonym">Salmo kisutch</name>
    <dbReference type="NCBI Taxonomy" id="8019"/>
    <lineage>
        <taxon>Eukaryota</taxon>
        <taxon>Metazoa</taxon>
        <taxon>Chordata</taxon>
        <taxon>Craniata</taxon>
        <taxon>Vertebrata</taxon>
        <taxon>Euteleostomi</taxon>
        <taxon>Actinopterygii</taxon>
        <taxon>Neopterygii</taxon>
        <taxon>Teleostei</taxon>
        <taxon>Protacanthopterygii</taxon>
        <taxon>Salmoniformes</taxon>
        <taxon>Salmonidae</taxon>
        <taxon>Salmoninae</taxon>
        <taxon>Oncorhynchus</taxon>
    </lineage>
</organism>
<reference evidence="17" key="1">
    <citation type="submission" date="2025-08" db="UniProtKB">
        <authorList>
            <consortium name="Ensembl"/>
        </authorList>
    </citation>
    <scope>IDENTIFICATION</scope>
</reference>
<feature type="coiled-coil region" evidence="14">
    <location>
        <begin position="343"/>
        <end position="377"/>
    </location>
</feature>
<evidence type="ECO:0000256" key="8">
    <source>
        <dbReference type="ARBA" id="ARBA00022840"/>
    </source>
</evidence>
<evidence type="ECO:0000259" key="16">
    <source>
        <dbReference type="PROSITE" id="PS50011"/>
    </source>
</evidence>
<dbReference type="PROSITE" id="PS00108">
    <property type="entry name" value="PROTEIN_KINASE_ST"/>
    <property type="match status" value="1"/>
</dbReference>
<keyword evidence="9 14" id="KW-0175">Coiled coil</keyword>
<dbReference type="Proteomes" id="UP000694557">
    <property type="component" value="Unassembled WGS sequence"/>
</dbReference>
<evidence type="ECO:0000256" key="14">
    <source>
        <dbReference type="SAM" id="Coils"/>
    </source>
</evidence>
<dbReference type="InterPro" id="IPR000719">
    <property type="entry name" value="Prot_kinase_dom"/>
</dbReference>
<dbReference type="Pfam" id="PF00069">
    <property type="entry name" value="Pkinase"/>
    <property type="match status" value="1"/>
</dbReference>
<evidence type="ECO:0000256" key="1">
    <source>
        <dbReference type="ARBA" id="ARBA00001946"/>
    </source>
</evidence>
<dbReference type="Ensembl" id="ENSOKIT00005058395.1">
    <property type="protein sequence ID" value="ENSOKIP00005055022.1"/>
    <property type="gene ID" value="ENSOKIG00005019873.1"/>
</dbReference>
<feature type="domain" description="Protein kinase" evidence="16">
    <location>
        <begin position="392"/>
        <end position="670"/>
    </location>
</feature>
<dbReference type="SUPFAM" id="SSF56112">
    <property type="entry name" value="Protein kinase-like (PK-like)"/>
    <property type="match status" value="1"/>
</dbReference>
<dbReference type="InterPro" id="IPR011009">
    <property type="entry name" value="Kinase-like_dom_sf"/>
</dbReference>
<evidence type="ECO:0000256" key="11">
    <source>
        <dbReference type="ARBA" id="ARBA00047899"/>
    </source>
</evidence>
<feature type="region of interest" description="Disordered" evidence="15">
    <location>
        <begin position="279"/>
        <end position="317"/>
    </location>
</feature>
<keyword evidence="4" id="KW-0723">Serine/threonine-protein kinase</keyword>
<evidence type="ECO:0000256" key="4">
    <source>
        <dbReference type="ARBA" id="ARBA00022527"/>
    </source>
</evidence>
<dbReference type="GO" id="GO:0005524">
    <property type="term" value="F:ATP binding"/>
    <property type="evidence" value="ECO:0007669"/>
    <property type="project" value="UniProtKB-UniRule"/>
</dbReference>
<feature type="compositionally biased region" description="Polar residues" evidence="15">
    <location>
        <begin position="288"/>
        <end position="301"/>
    </location>
</feature>
<dbReference type="AlphaFoldDB" id="A0A8C7H8Y4"/>
<evidence type="ECO:0000256" key="15">
    <source>
        <dbReference type="SAM" id="MobiDB-lite"/>
    </source>
</evidence>
<comment type="catalytic activity">
    <reaction evidence="12">
        <text>L-seryl-[protein] + ATP = O-phospho-L-seryl-[protein] + ADP + H(+)</text>
        <dbReference type="Rhea" id="RHEA:17989"/>
        <dbReference type="Rhea" id="RHEA-COMP:9863"/>
        <dbReference type="Rhea" id="RHEA-COMP:11604"/>
        <dbReference type="ChEBI" id="CHEBI:15378"/>
        <dbReference type="ChEBI" id="CHEBI:29999"/>
        <dbReference type="ChEBI" id="CHEBI:30616"/>
        <dbReference type="ChEBI" id="CHEBI:83421"/>
        <dbReference type="ChEBI" id="CHEBI:456216"/>
        <dbReference type="EC" id="2.7.11.1"/>
    </reaction>
</comment>
<dbReference type="InterPro" id="IPR017441">
    <property type="entry name" value="Protein_kinase_ATP_BS"/>
</dbReference>
<reference evidence="17" key="2">
    <citation type="submission" date="2025-09" db="UniProtKB">
        <authorList>
            <consortium name="Ensembl"/>
        </authorList>
    </citation>
    <scope>IDENTIFICATION</scope>
</reference>
<keyword evidence="7" id="KW-0418">Kinase</keyword>
<evidence type="ECO:0000313" key="18">
    <source>
        <dbReference type="Proteomes" id="UP000694557"/>
    </source>
</evidence>
<keyword evidence="5" id="KW-0808">Transferase</keyword>
<evidence type="ECO:0000256" key="12">
    <source>
        <dbReference type="ARBA" id="ARBA00048679"/>
    </source>
</evidence>
<accession>A0A8C7H8Y4</accession>
<feature type="region of interest" description="Disordered" evidence="15">
    <location>
        <begin position="678"/>
        <end position="700"/>
    </location>
</feature>